<dbReference type="AlphaFoldDB" id="A0A172Z9Z0"/>
<organism evidence="1 2">
    <name type="scientific">Pseudomonas antarctica</name>
    <dbReference type="NCBI Taxonomy" id="219572"/>
    <lineage>
        <taxon>Bacteria</taxon>
        <taxon>Pseudomonadati</taxon>
        <taxon>Pseudomonadota</taxon>
        <taxon>Gammaproteobacteria</taxon>
        <taxon>Pseudomonadales</taxon>
        <taxon>Pseudomonadaceae</taxon>
        <taxon>Pseudomonas</taxon>
    </lineage>
</organism>
<gene>
    <name evidence="1" type="ORF">A7J50_6042</name>
</gene>
<reference evidence="1 2" key="1">
    <citation type="submission" date="2016-05" db="EMBL/GenBank/DDBJ databases">
        <title>Complete genome sequence of Pseudomonas antarctica PAMC 27494.</title>
        <authorList>
            <person name="Lee J."/>
        </authorList>
    </citation>
    <scope>NUCLEOTIDE SEQUENCE [LARGE SCALE GENOMIC DNA]</scope>
    <source>
        <strain evidence="1 2">PAMC 27494</strain>
        <plasmid evidence="2">Plasmid pp27494_2</plasmid>
    </source>
</reference>
<geneLocation type="plasmid" evidence="2">
    <name>pp27494_2</name>
</geneLocation>
<evidence type="ECO:0000313" key="2">
    <source>
        <dbReference type="Proteomes" id="UP000077829"/>
    </source>
</evidence>
<dbReference type="Proteomes" id="UP000077829">
    <property type="component" value="Plasmid pP27494_2"/>
</dbReference>
<protein>
    <submittedName>
        <fullName evidence="1">Uncharacterized protein</fullName>
    </submittedName>
</protein>
<proteinExistence type="predicted"/>
<name>A0A172Z9Z0_9PSED</name>
<dbReference type="EMBL" id="CP015602">
    <property type="protein sequence ID" value="ANF89330.1"/>
    <property type="molecule type" value="Genomic_DNA"/>
</dbReference>
<dbReference type="RefSeq" id="WP_064455144.1">
    <property type="nucleotide sequence ID" value="NZ_CP015602.1"/>
</dbReference>
<evidence type="ECO:0000313" key="1">
    <source>
        <dbReference type="EMBL" id="ANF89330.1"/>
    </source>
</evidence>
<keyword evidence="1" id="KW-0614">Plasmid</keyword>
<sequence length="98" mass="11042">MNFMNLTQLENLLYTYGSIAAGYRSDPQLNSSGYQIARAECRGIFLLLSYVLEADEHGLTDEGFWHLQRLIKDAREKGFLDDECVSPIPEPGTPEGML</sequence>
<accession>A0A172Z9Z0</accession>
<dbReference type="PATRIC" id="fig|219572.3.peg.6202"/>
<dbReference type="KEGG" id="panr:A7J50_6042"/>